<dbReference type="EnsemblMetazoa" id="ENSAATROPT009758">
    <property type="protein sequence ID" value="ENSAATROPP008827"/>
    <property type="gene ID" value="ENSAATROPG007960"/>
</dbReference>
<dbReference type="AlphaFoldDB" id="A0AAG5DC51"/>
<keyword evidence="2" id="KW-1185">Reference proteome</keyword>
<organism evidence="1 2">
    <name type="scientific">Anopheles atroparvus</name>
    <name type="common">European mosquito</name>
    <dbReference type="NCBI Taxonomy" id="41427"/>
    <lineage>
        <taxon>Eukaryota</taxon>
        <taxon>Metazoa</taxon>
        <taxon>Ecdysozoa</taxon>
        <taxon>Arthropoda</taxon>
        <taxon>Hexapoda</taxon>
        <taxon>Insecta</taxon>
        <taxon>Pterygota</taxon>
        <taxon>Neoptera</taxon>
        <taxon>Endopterygota</taxon>
        <taxon>Diptera</taxon>
        <taxon>Nematocera</taxon>
        <taxon>Culicoidea</taxon>
        <taxon>Culicidae</taxon>
        <taxon>Anophelinae</taxon>
        <taxon>Anopheles</taxon>
    </lineage>
</organism>
<sequence>MRGTRKESSRKCETDMLPFRGCLIFFSFTKYTFPERKVEYVGLQPAKEVYCPKMRIAKPTPGEARSEKPENGTEAN</sequence>
<accession>A0AAG5DC51</accession>
<proteinExistence type="predicted"/>
<name>A0AAG5DC51_ANOAO</name>
<reference evidence="1" key="1">
    <citation type="submission" date="2024-04" db="UniProtKB">
        <authorList>
            <consortium name="EnsemblMetazoa"/>
        </authorList>
    </citation>
    <scope>IDENTIFICATION</scope>
    <source>
        <strain evidence="1">EBRO</strain>
    </source>
</reference>
<protein>
    <submittedName>
        <fullName evidence="1">Uncharacterized protein</fullName>
    </submittedName>
</protein>
<evidence type="ECO:0000313" key="2">
    <source>
        <dbReference type="Proteomes" id="UP000075880"/>
    </source>
</evidence>
<evidence type="ECO:0000313" key="1">
    <source>
        <dbReference type="EnsemblMetazoa" id="ENSAATROPP008827"/>
    </source>
</evidence>
<dbReference type="Proteomes" id="UP000075880">
    <property type="component" value="Unassembled WGS sequence"/>
</dbReference>